<evidence type="ECO:0000256" key="9">
    <source>
        <dbReference type="ARBA" id="ARBA00022963"/>
    </source>
</evidence>
<comment type="subcellular location">
    <subcellularLocation>
        <location evidence="2">Cell membrane</location>
        <topology evidence="2">Multi-pass membrane protein</topology>
    </subcellularLocation>
</comment>
<protein>
    <recommendedName>
        <fullName evidence="14">sn-1-specific diacylglycerol lipase</fullName>
        <ecNumber evidence="14">3.1.1.116</ecNumber>
    </recommendedName>
</protein>
<dbReference type="GO" id="GO:0016298">
    <property type="term" value="F:lipase activity"/>
    <property type="evidence" value="ECO:0007669"/>
    <property type="project" value="TreeGrafter"/>
</dbReference>
<comment type="caution">
    <text evidence="18">The sequence shown here is derived from an EMBL/GenBank/DDBJ whole genome shotgun (WGS) entry which is preliminary data.</text>
</comment>
<sequence length="1284" mass="139564">MPALHIYGRRWHTCTDMVPVPSILGLLFHGAWIVVFVSLVEVTHVWETCRGPGVHYIVTTAGLLAVFVVSFVAEVLLTTIGCRVYGTVMVAHVEPSCWTGLQRKHVLMTAQAMVYSTWIFSAVLWLTVYMVYNAYPSRAKVRTWEQRVVCVSWMLGCYKTMMQQVDGRSAPLTSVAQVLSGLFGNADLTPSDLIAALVLCTAAQHQRRRLHIKHALEPVEDALSAITLSESNDSLGQGGPRDDGAQMYTGIDKRTLAKKTSNFSGTPPSAPPTPGRAGESPRGSYDSSSGRLAEVQLSTLRHSLEGMRKSNVDHTGHLQGILEADSSQEAISTQSNGGNAARQPEQTNRIGRKSDSVPERAAVSDQATAPPAEGSSSGGTTPEQARSSHSAAPDQATAVAARGPEPEQARRPETAGLLEAGKSAFSRVTGAVFGGRSAEDAEPPTRESRAQTGAEDAMERGEGTAVAGETASGELAVSNVASDVSEAGSGDWKGEEGEDGGIAGKLRNLKERFSLRDGGRSEADEGESEQEREKLHLTQELKQKLKEKVHSQSKARREAGPTLNAGGHKVTAPDKDTTVVPLPHSHHHESSSDIGPIWTERDSAGHGAKQASLSFSHAATIEIWYITIDIIGVLAVWTLLLHTEKNELQAGGADRVSEEGRSEDGASAQGQPGTLAAIGSYLGSWIGMPSVDEGTEQDLDEDLMAVPDVPGESPNHSRHGTAKGNGSSTPFMHRKGSVTLNLSEVDEDTLRDFEKRTSATGEGMEQAIEDLRDSRRFPDSRRISQKFPVILTPSEQVTEQVEELNIDMEPGEIVDDILGRRKNVAFDTLEEAAVYARFACAAYAVVEYQDTRDEEPKFKIPPCCGTCGGCCCCAPKTVEGQDEVRRTIAEVAGVDEKDILYFSPSNQVLAHLPYCIGLDKKHKAVVVAIRGTMSMADVVTDAVVHPEGIDDWLPPKFAKANKHKRGTAFGHAGIVASASAVLADLEKGGILRVLLGGDEERENMEDEGGADSKGEAVGAFMQEKVDAKGYRLVVTGHSLGAGAAALISLKLRDRFEDLKCWAFSPPGGLVSESLLPAMREWCVSVVCGKDAVPRMTVNNLARLMDEMITALARSRHHKLRVLIGGYWRKENRPPPQHLFRAYDDIPRECRIFLEKYYKSVERRGKEMDMFPPGRMIFVRPLKTLVGRRHRGGPKRMEKGWDCVWVSPEELIAEGILISGRMMEHHLLQSTLMGALDHCIERHPANPRPKKAPKRRRLRKKADDPKDIVELAQVVVEGPDQQSPL</sequence>
<feature type="compositionally biased region" description="Polar residues" evidence="15">
    <location>
        <begin position="374"/>
        <end position="390"/>
    </location>
</feature>
<feature type="transmembrane region" description="Helical" evidence="16">
    <location>
        <begin position="54"/>
        <end position="73"/>
    </location>
</feature>
<keyword evidence="3" id="KW-1003">Cell membrane</keyword>
<feature type="compositionally biased region" description="Basic and acidic residues" evidence="15">
    <location>
        <begin position="437"/>
        <end position="449"/>
    </location>
</feature>
<name>I0Z8J8_COCSC</name>
<keyword evidence="12 16" id="KW-0472">Membrane</keyword>
<evidence type="ECO:0000256" key="4">
    <source>
        <dbReference type="ARBA" id="ARBA00022553"/>
    </source>
</evidence>
<feature type="region of interest" description="Disordered" evidence="15">
    <location>
        <begin position="483"/>
        <end position="505"/>
    </location>
</feature>
<dbReference type="CDD" id="cd00519">
    <property type="entry name" value="Lipase_3"/>
    <property type="match status" value="1"/>
</dbReference>
<accession>I0Z8J8</accession>
<dbReference type="SUPFAM" id="SSF53474">
    <property type="entry name" value="alpha/beta-Hydrolases"/>
    <property type="match status" value="1"/>
</dbReference>
<feature type="compositionally biased region" description="Polar residues" evidence="15">
    <location>
        <begin position="328"/>
        <end position="349"/>
    </location>
</feature>
<feature type="region of interest" description="Disordered" evidence="15">
    <location>
        <begin position="1241"/>
        <end position="1265"/>
    </location>
</feature>
<dbReference type="GO" id="GO:0046872">
    <property type="term" value="F:metal ion binding"/>
    <property type="evidence" value="ECO:0007669"/>
    <property type="project" value="UniProtKB-KW"/>
</dbReference>
<dbReference type="EMBL" id="AGSI01000002">
    <property type="protein sequence ID" value="EIE26967.1"/>
    <property type="molecule type" value="Genomic_DNA"/>
</dbReference>
<dbReference type="EC" id="3.1.1.116" evidence="14"/>
<dbReference type="GO" id="GO:0016042">
    <property type="term" value="P:lipid catabolic process"/>
    <property type="evidence" value="ECO:0007669"/>
    <property type="project" value="UniProtKB-KW"/>
</dbReference>
<evidence type="ECO:0000259" key="17">
    <source>
        <dbReference type="Pfam" id="PF01764"/>
    </source>
</evidence>
<keyword evidence="19" id="KW-1185">Reference proteome</keyword>
<feature type="compositionally biased region" description="Basic residues" evidence="15">
    <location>
        <begin position="1247"/>
        <end position="1259"/>
    </location>
</feature>
<dbReference type="eggNOG" id="KOG2088">
    <property type="taxonomic scope" value="Eukaryota"/>
</dbReference>
<evidence type="ECO:0000256" key="16">
    <source>
        <dbReference type="SAM" id="Phobius"/>
    </source>
</evidence>
<evidence type="ECO:0000313" key="18">
    <source>
        <dbReference type="EMBL" id="EIE26967.1"/>
    </source>
</evidence>
<dbReference type="Proteomes" id="UP000007264">
    <property type="component" value="Unassembled WGS sequence"/>
</dbReference>
<keyword evidence="9" id="KW-0442">Lipid degradation</keyword>
<comment type="catalytic activity">
    <reaction evidence="13">
        <text>a 1,2-diacyl-sn-glycerol + H2O = a 2-acylglycerol + a fatty acid + H(+)</text>
        <dbReference type="Rhea" id="RHEA:33275"/>
        <dbReference type="ChEBI" id="CHEBI:15377"/>
        <dbReference type="ChEBI" id="CHEBI:15378"/>
        <dbReference type="ChEBI" id="CHEBI:17389"/>
        <dbReference type="ChEBI" id="CHEBI:17815"/>
        <dbReference type="ChEBI" id="CHEBI:28868"/>
        <dbReference type="EC" id="3.1.1.116"/>
    </reaction>
    <physiologicalReaction direction="left-to-right" evidence="13">
        <dbReference type="Rhea" id="RHEA:33276"/>
    </physiologicalReaction>
</comment>
<feature type="region of interest" description="Disordered" evidence="15">
    <location>
        <begin position="328"/>
        <end position="411"/>
    </location>
</feature>
<evidence type="ECO:0000256" key="12">
    <source>
        <dbReference type="ARBA" id="ARBA00023136"/>
    </source>
</evidence>
<dbReference type="InterPro" id="IPR029058">
    <property type="entry name" value="AB_hydrolase_fold"/>
</dbReference>
<feature type="compositionally biased region" description="Basic and acidic residues" evidence="15">
    <location>
        <begin position="544"/>
        <end position="559"/>
    </location>
</feature>
<feature type="region of interest" description="Disordered" evidence="15">
    <location>
        <begin position="433"/>
        <end position="467"/>
    </location>
</feature>
<feature type="domain" description="Fungal lipase-type" evidence="17">
    <location>
        <begin position="926"/>
        <end position="1097"/>
    </location>
</feature>
<keyword evidence="6" id="KW-0479">Metal-binding</keyword>
<evidence type="ECO:0000256" key="2">
    <source>
        <dbReference type="ARBA" id="ARBA00004651"/>
    </source>
</evidence>
<dbReference type="PANTHER" id="PTHR45792">
    <property type="entry name" value="DIACYLGLYCEROL LIPASE HOMOLOG-RELATED"/>
    <property type="match status" value="1"/>
</dbReference>
<dbReference type="Gene3D" id="3.40.50.1820">
    <property type="entry name" value="alpha/beta hydrolase"/>
    <property type="match status" value="1"/>
</dbReference>
<evidence type="ECO:0000256" key="1">
    <source>
        <dbReference type="ARBA" id="ARBA00001913"/>
    </source>
</evidence>
<feature type="transmembrane region" description="Helical" evidence="16">
    <location>
        <begin position="20"/>
        <end position="42"/>
    </location>
</feature>
<evidence type="ECO:0000256" key="8">
    <source>
        <dbReference type="ARBA" id="ARBA00022837"/>
    </source>
</evidence>
<evidence type="ECO:0000313" key="19">
    <source>
        <dbReference type="Proteomes" id="UP000007264"/>
    </source>
</evidence>
<comment type="cofactor">
    <cofactor evidence="1">
        <name>Ca(2+)</name>
        <dbReference type="ChEBI" id="CHEBI:29108"/>
    </cofactor>
</comment>
<evidence type="ECO:0000256" key="6">
    <source>
        <dbReference type="ARBA" id="ARBA00022723"/>
    </source>
</evidence>
<evidence type="ECO:0000256" key="7">
    <source>
        <dbReference type="ARBA" id="ARBA00022801"/>
    </source>
</evidence>
<dbReference type="OrthoDB" id="438440at2759"/>
<feature type="region of interest" description="Disordered" evidence="15">
    <location>
        <begin position="705"/>
        <end position="734"/>
    </location>
</feature>
<dbReference type="KEGG" id="csl:COCSUDRAFT_39910"/>
<keyword evidence="8" id="KW-0106">Calcium</keyword>
<dbReference type="GO" id="GO:0005886">
    <property type="term" value="C:plasma membrane"/>
    <property type="evidence" value="ECO:0007669"/>
    <property type="project" value="UniProtKB-SubCell"/>
</dbReference>
<keyword evidence="5 16" id="KW-0812">Transmembrane</keyword>
<gene>
    <name evidence="18" type="ORF">COCSUDRAFT_39910</name>
</gene>
<feature type="compositionally biased region" description="Basic and acidic residues" evidence="15">
    <location>
        <begin position="655"/>
        <end position="664"/>
    </location>
</feature>
<dbReference type="PANTHER" id="PTHR45792:SF8">
    <property type="entry name" value="DIACYLGLYCEROL LIPASE-ALPHA"/>
    <property type="match status" value="1"/>
</dbReference>
<keyword evidence="10 16" id="KW-1133">Transmembrane helix</keyword>
<organism evidence="18 19">
    <name type="scientific">Coccomyxa subellipsoidea (strain C-169)</name>
    <name type="common">Green microalga</name>
    <dbReference type="NCBI Taxonomy" id="574566"/>
    <lineage>
        <taxon>Eukaryota</taxon>
        <taxon>Viridiplantae</taxon>
        <taxon>Chlorophyta</taxon>
        <taxon>core chlorophytes</taxon>
        <taxon>Trebouxiophyceae</taxon>
        <taxon>Trebouxiophyceae incertae sedis</taxon>
        <taxon>Coccomyxaceae</taxon>
        <taxon>Coccomyxa</taxon>
        <taxon>Coccomyxa subellipsoidea</taxon>
    </lineage>
</organism>
<evidence type="ECO:0000256" key="14">
    <source>
        <dbReference type="ARBA" id="ARBA00026104"/>
    </source>
</evidence>
<reference evidence="18 19" key="1">
    <citation type="journal article" date="2012" name="Genome Biol.">
        <title>The genome of the polar eukaryotic microalga coccomyxa subellipsoidea reveals traits of cold adaptation.</title>
        <authorList>
            <person name="Blanc G."/>
            <person name="Agarkova I."/>
            <person name="Grimwood J."/>
            <person name="Kuo A."/>
            <person name="Brueggeman A."/>
            <person name="Dunigan D."/>
            <person name="Gurnon J."/>
            <person name="Ladunga I."/>
            <person name="Lindquist E."/>
            <person name="Lucas S."/>
            <person name="Pangilinan J."/>
            <person name="Proschold T."/>
            <person name="Salamov A."/>
            <person name="Schmutz J."/>
            <person name="Weeks D."/>
            <person name="Yamada T."/>
            <person name="Claverie J.M."/>
            <person name="Grigoriev I."/>
            <person name="Van Etten J."/>
            <person name="Lomsadze A."/>
            <person name="Borodovsky M."/>
        </authorList>
    </citation>
    <scope>NUCLEOTIDE SEQUENCE [LARGE SCALE GENOMIC DNA]</scope>
    <source>
        <strain evidence="18 19">C-169</strain>
    </source>
</reference>
<evidence type="ECO:0000256" key="15">
    <source>
        <dbReference type="SAM" id="MobiDB-lite"/>
    </source>
</evidence>
<evidence type="ECO:0000256" key="11">
    <source>
        <dbReference type="ARBA" id="ARBA00023098"/>
    </source>
</evidence>
<feature type="region of interest" description="Disordered" evidence="15">
    <location>
        <begin position="544"/>
        <end position="596"/>
    </location>
</feature>
<feature type="transmembrane region" description="Helical" evidence="16">
    <location>
        <begin position="112"/>
        <end position="132"/>
    </location>
</feature>
<evidence type="ECO:0000256" key="10">
    <source>
        <dbReference type="ARBA" id="ARBA00022989"/>
    </source>
</evidence>
<evidence type="ECO:0000256" key="13">
    <source>
        <dbReference type="ARBA" id="ARBA00024531"/>
    </source>
</evidence>
<dbReference type="InterPro" id="IPR002921">
    <property type="entry name" value="Fungal_lipase-type"/>
</dbReference>
<evidence type="ECO:0000256" key="5">
    <source>
        <dbReference type="ARBA" id="ARBA00022692"/>
    </source>
</evidence>
<keyword evidence="11" id="KW-0443">Lipid metabolism</keyword>
<keyword evidence="4" id="KW-0597">Phosphoprotein</keyword>
<evidence type="ECO:0000256" key="3">
    <source>
        <dbReference type="ARBA" id="ARBA00022475"/>
    </source>
</evidence>
<dbReference type="Pfam" id="PF01764">
    <property type="entry name" value="Lipase_3"/>
    <property type="match status" value="1"/>
</dbReference>
<dbReference type="RefSeq" id="XP_005651511.1">
    <property type="nucleotide sequence ID" value="XM_005651454.1"/>
</dbReference>
<dbReference type="InterPro" id="IPR052214">
    <property type="entry name" value="DAG_Lipase-Related"/>
</dbReference>
<feature type="region of interest" description="Disordered" evidence="15">
    <location>
        <begin position="650"/>
        <end position="674"/>
    </location>
</feature>
<keyword evidence="7" id="KW-0378">Hydrolase</keyword>
<feature type="region of interest" description="Disordered" evidence="15">
    <location>
        <begin position="255"/>
        <end position="291"/>
    </location>
</feature>
<dbReference type="GeneID" id="17044976"/>
<proteinExistence type="predicted"/>